<dbReference type="SUPFAM" id="SSF64518">
    <property type="entry name" value="Phase 1 flagellin"/>
    <property type="match status" value="1"/>
</dbReference>
<keyword evidence="5" id="KW-0969">Cilium</keyword>
<dbReference type="GO" id="GO:0005198">
    <property type="term" value="F:structural molecule activity"/>
    <property type="evidence" value="ECO:0007669"/>
    <property type="project" value="InterPro"/>
</dbReference>
<evidence type="ECO:0000256" key="2">
    <source>
        <dbReference type="ARBA" id="ARBA00005709"/>
    </source>
</evidence>
<reference evidence="5" key="1">
    <citation type="submission" date="2022-09" db="EMBL/GenBank/DDBJ databases">
        <title>Intensive care unit water sources are persistently colonized with multi-drug resistant bacteria and are the site of extensive horizontal gene transfer of antibiotic resistance genes.</title>
        <authorList>
            <person name="Diorio-Toth L."/>
        </authorList>
    </citation>
    <scope>NUCLEOTIDE SEQUENCE</scope>
    <source>
        <strain evidence="5">GD03832</strain>
    </source>
</reference>
<dbReference type="Gene3D" id="6.10.10.10">
    <property type="entry name" value="Flagellar export chaperone, C-terminal domain"/>
    <property type="match status" value="1"/>
</dbReference>
<dbReference type="PANTHER" id="PTHR42792:SF2">
    <property type="entry name" value="FLAGELLIN"/>
    <property type="match status" value="1"/>
</dbReference>
<evidence type="ECO:0000256" key="1">
    <source>
        <dbReference type="ARBA" id="ARBA00004365"/>
    </source>
</evidence>
<dbReference type="InterPro" id="IPR042187">
    <property type="entry name" value="Flagellin_C_sub2"/>
</dbReference>
<dbReference type="PANTHER" id="PTHR42792">
    <property type="entry name" value="FLAGELLIN"/>
    <property type="match status" value="1"/>
</dbReference>
<dbReference type="InterPro" id="IPR046358">
    <property type="entry name" value="Flagellin_C"/>
</dbReference>
<evidence type="ECO:0000259" key="4">
    <source>
        <dbReference type="Pfam" id="PF00700"/>
    </source>
</evidence>
<comment type="caution">
    <text evidence="5">The sequence shown here is derived from an EMBL/GenBank/DDBJ whole genome shotgun (WGS) entry which is preliminary data.</text>
</comment>
<dbReference type="Proteomes" id="UP001161065">
    <property type="component" value="Unassembled WGS sequence"/>
</dbReference>
<dbReference type="GO" id="GO:0009288">
    <property type="term" value="C:bacterial-type flagellum"/>
    <property type="evidence" value="ECO:0007669"/>
    <property type="project" value="UniProtKB-SubCell"/>
</dbReference>
<evidence type="ECO:0000256" key="3">
    <source>
        <dbReference type="ARBA" id="ARBA00023143"/>
    </source>
</evidence>
<sequence>MFIRDNLGTGNSWGMGVTVPGANGAGVLGAGAHDIQVQGNLAMMSEDPFDMDGGDYDLDGDPTGPFPAMQWTVQKFKLTDARLDTAEHARQALIIYDAALRQVTSARADVGAVQSRFESVIANIDIAAENMAASRSRIVDADYAVETAKLAKQQILQDAGTAMLAQAHSVVAEQALALLKDV</sequence>
<keyword evidence="3" id="KW-0975">Bacterial flagellum</keyword>
<accession>A0AA42TXH4</accession>
<dbReference type="EMBL" id="JAOCEK010000037">
    <property type="protein sequence ID" value="MDH1337383.1"/>
    <property type="molecule type" value="Genomic_DNA"/>
</dbReference>
<comment type="subcellular location">
    <subcellularLocation>
        <location evidence="1">Bacterial flagellum</location>
    </subcellularLocation>
</comment>
<keyword evidence="5" id="KW-0282">Flagellum</keyword>
<dbReference type="Gene3D" id="1.20.1330.10">
    <property type="entry name" value="f41 fragment of flagellin, N-terminal domain"/>
    <property type="match status" value="1"/>
</dbReference>
<dbReference type="InterPro" id="IPR001492">
    <property type="entry name" value="Flagellin"/>
</dbReference>
<protein>
    <submittedName>
        <fullName evidence="5">Flagellin</fullName>
    </submittedName>
</protein>
<comment type="similarity">
    <text evidence="2">Belongs to the bacterial flagellin family.</text>
</comment>
<organism evidence="5 6">
    <name type="scientific">Comamonas thiooxydans</name>
    <dbReference type="NCBI Taxonomy" id="363952"/>
    <lineage>
        <taxon>Bacteria</taxon>
        <taxon>Pseudomonadati</taxon>
        <taxon>Pseudomonadota</taxon>
        <taxon>Betaproteobacteria</taxon>
        <taxon>Burkholderiales</taxon>
        <taxon>Comamonadaceae</taxon>
        <taxon>Comamonas</taxon>
    </lineage>
</organism>
<dbReference type="AlphaFoldDB" id="A0AA42TXH4"/>
<gene>
    <name evidence="5" type="ORF">N5D63_24915</name>
</gene>
<dbReference type="RefSeq" id="WP_280009568.1">
    <property type="nucleotide sequence ID" value="NZ_JAOCEK010000037.1"/>
</dbReference>
<evidence type="ECO:0000313" key="5">
    <source>
        <dbReference type="EMBL" id="MDH1337383.1"/>
    </source>
</evidence>
<evidence type="ECO:0000313" key="6">
    <source>
        <dbReference type="Proteomes" id="UP001161065"/>
    </source>
</evidence>
<name>A0AA42TXH4_9BURK</name>
<dbReference type="Pfam" id="PF00700">
    <property type="entry name" value="Flagellin_C"/>
    <property type="match status" value="1"/>
</dbReference>
<keyword evidence="5" id="KW-0966">Cell projection</keyword>
<proteinExistence type="inferred from homology"/>
<feature type="domain" description="Flagellin C-terminal" evidence="4">
    <location>
        <begin position="96"/>
        <end position="170"/>
    </location>
</feature>